<evidence type="ECO:0000313" key="2">
    <source>
        <dbReference type="EMBL" id="KXB00765.1"/>
    </source>
</evidence>
<comment type="caution">
    <text evidence="2">The sequence shown here is derived from an EMBL/GenBank/DDBJ whole genome shotgun (WGS) entry which is preliminary data.</text>
</comment>
<sequence>MTCPCQSPLFAHPLRGFLEPEIAAIQCGAVGHGTYAAPAAPTTYHLGRGSFSGLGQAPWSPTHQGPDPQLFSKRWFD</sequence>
<dbReference type="EMBL" id="LHXU01000004">
    <property type="protein sequence ID" value="KXB00765.1"/>
    <property type="molecule type" value="Genomic_DNA"/>
</dbReference>
<protein>
    <submittedName>
        <fullName evidence="2">Uncharacterized protein</fullName>
    </submittedName>
</protein>
<evidence type="ECO:0000313" key="3">
    <source>
        <dbReference type="Proteomes" id="UP000070341"/>
    </source>
</evidence>
<dbReference type="AlphaFoldDB" id="A0A133V2W0"/>
<gene>
    <name evidence="2" type="ORF">AKJ40_00650</name>
</gene>
<reference evidence="2 3" key="1">
    <citation type="journal article" date="2016" name="Sci. Rep.">
        <title>Metabolic traits of an uncultured archaeal lineage -MSBL1- from brine pools of the Red Sea.</title>
        <authorList>
            <person name="Mwirichia R."/>
            <person name="Alam I."/>
            <person name="Rashid M."/>
            <person name="Vinu M."/>
            <person name="Ba-Alawi W."/>
            <person name="Anthony Kamau A."/>
            <person name="Kamanda Ngugi D."/>
            <person name="Goker M."/>
            <person name="Klenk H.P."/>
            <person name="Bajic V."/>
            <person name="Stingl U."/>
        </authorList>
    </citation>
    <scope>NUCLEOTIDE SEQUENCE [LARGE SCALE GENOMIC DNA]</scope>
    <source>
        <strain evidence="2">SCGC-AAA259M10</strain>
    </source>
</reference>
<evidence type="ECO:0000256" key="1">
    <source>
        <dbReference type="SAM" id="MobiDB-lite"/>
    </source>
</evidence>
<dbReference type="Proteomes" id="UP000070341">
    <property type="component" value="Unassembled WGS sequence"/>
</dbReference>
<name>A0A133V2W0_9EURY</name>
<proteinExistence type="predicted"/>
<feature type="region of interest" description="Disordered" evidence="1">
    <location>
        <begin position="55"/>
        <end position="77"/>
    </location>
</feature>
<accession>A0A133V2W0</accession>
<keyword evidence="3" id="KW-1185">Reference proteome</keyword>
<organism evidence="2 3">
    <name type="scientific">candidate division MSBL1 archaeon SCGC-AAA259M10</name>
    <dbReference type="NCBI Taxonomy" id="1698270"/>
    <lineage>
        <taxon>Archaea</taxon>
        <taxon>Methanobacteriati</taxon>
        <taxon>Methanobacteriota</taxon>
        <taxon>candidate division MSBL1</taxon>
    </lineage>
</organism>